<comment type="caution">
    <text evidence="3">The sequence shown here is derived from an EMBL/GenBank/DDBJ whole genome shotgun (WGS) entry which is preliminary data.</text>
</comment>
<dbReference type="InterPro" id="IPR011990">
    <property type="entry name" value="TPR-like_helical_dom_sf"/>
</dbReference>
<dbReference type="InterPro" id="IPR010982">
    <property type="entry name" value="Lambda_DNA-bd_dom_sf"/>
</dbReference>
<organism evidence="3 4">
    <name type="scientific">Clostridium tyrobutyricum DIVETGP</name>
    <dbReference type="NCBI Taxonomy" id="1408889"/>
    <lineage>
        <taxon>Bacteria</taxon>
        <taxon>Bacillati</taxon>
        <taxon>Bacillota</taxon>
        <taxon>Clostridia</taxon>
        <taxon>Eubacteriales</taxon>
        <taxon>Clostridiaceae</taxon>
        <taxon>Clostridium</taxon>
    </lineage>
</organism>
<evidence type="ECO:0000256" key="1">
    <source>
        <dbReference type="ARBA" id="ARBA00023125"/>
    </source>
</evidence>
<dbReference type="SUPFAM" id="SSF48452">
    <property type="entry name" value="TPR-like"/>
    <property type="match status" value="2"/>
</dbReference>
<protein>
    <submittedName>
        <fullName evidence="3">Xre family DNA-binding domain and TPR-repeat-containing protein</fullName>
    </submittedName>
</protein>
<name>W6N6N7_CLOTY</name>
<evidence type="ECO:0000313" key="4">
    <source>
        <dbReference type="Proteomes" id="UP000019482"/>
    </source>
</evidence>
<dbReference type="EMBL" id="CBXI010000040">
    <property type="protein sequence ID" value="CDL92348.1"/>
    <property type="molecule type" value="Genomic_DNA"/>
</dbReference>
<dbReference type="InterPro" id="IPR001387">
    <property type="entry name" value="Cro/C1-type_HTH"/>
</dbReference>
<dbReference type="InterPro" id="IPR050807">
    <property type="entry name" value="TransReg_Diox_bact_type"/>
</dbReference>
<dbReference type="GeneID" id="29420250"/>
<feature type="domain" description="HTH cro/C1-type" evidence="2">
    <location>
        <begin position="10"/>
        <end position="63"/>
    </location>
</feature>
<proteinExistence type="predicted"/>
<dbReference type="CDD" id="cd00093">
    <property type="entry name" value="HTH_XRE"/>
    <property type="match status" value="1"/>
</dbReference>
<dbReference type="GO" id="GO:0003700">
    <property type="term" value="F:DNA-binding transcription factor activity"/>
    <property type="evidence" value="ECO:0007669"/>
    <property type="project" value="TreeGrafter"/>
</dbReference>
<reference evidence="3 4" key="1">
    <citation type="journal article" date="2015" name="Genome Announc.">
        <title>Draft Genome Sequence of Clostridium tyrobutyricum Strain DIVETGP, Isolated from Cow's Milk for Grana Padano Production.</title>
        <authorList>
            <person name="Soggiu A."/>
            <person name="Piras C."/>
            <person name="Gaiarsa S."/>
            <person name="Sassera D."/>
            <person name="Roncada P."/>
            <person name="Bendixen E."/>
            <person name="Brasca M."/>
            <person name="Bonizzi L."/>
        </authorList>
    </citation>
    <scope>NUCLEOTIDE SEQUENCE [LARGE SCALE GENOMIC DNA]</scope>
    <source>
        <strain evidence="3 4">DIVETGP</strain>
    </source>
</reference>
<gene>
    <name evidence="3" type="ORF">CTDIVETGP_2418</name>
</gene>
<dbReference type="InterPro" id="IPR019734">
    <property type="entry name" value="TPR_rpt"/>
</dbReference>
<dbReference type="SMART" id="SM00530">
    <property type="entry name" value="HTH_XRE"/>
    <property type="match status" value="1"/>
</dbReference>
<keyword evidence="4" id="KW-1185">Reference proteome</keyword>
<dbReference type="PANTHER" id="PTHR46797:SF1">
    <property type="entry name" value="METHYLPHOSPHONATE SYNTHASE"/>
    <property type="match status" value="1"/>
</dbReference>
<evidence type="ECO:0000259" key="2">
    <source>
        <dbReference type="PROSITE" id="PS50943"/>
    </source>
</evidence>
<dbReference type="Pfam" id="PF01381">
    <property type="entry name" value="HTH_3"/>
    <property type="match status" value="1"/>
</dbReference>
<dbReference type="SUPFAM" id="SSF47413">
    <property type="entry name" value="lambda repressor-like DNA-binding domains"/>
    <property type="match status" value="1"/>
</dbReference>
<dbReference type="GO" id="GO:0003677">
    <property type="term" value="F:DNA binding"/>
    <property type="evidence" value="ECO:0007669"/>
    <property type="project" value="UniProtKB-KW"/>
</dbReference>
<dbReference type="AlphaFoldDB" id="W6N6N7"/>
<dbReference type="PROSITE" id="PS50943">
    <property type="entry name" value="HTH_CROC1"/>
    <property type="match status" value="1"/>
</dbReference>
<dbReference type="PANTHER" id="PTHR46797">
    <property type="entry name" value="HTH-TYPE TRANSCRIPTIONAL REGULATOR"/>
    <property type="match status" value="1"/>
</dbReference>
<sequence length="434" mass="50744">MEILSLGEKIKKRRKELNMTLKDLAGNRITPGQISLIESGKSNPSMDLLQYLTDILNISIEYLMETEKTQAEKNCIYFQNIAESYIMNKDLIEGEKYIDRAIYFAEEYNLEYRKAKNLYLKSKIFTARKQYSIAQQYLLSANVIFIENNNYMEIVNTFMDLGKITMELKSYHSSNSYFRQAEKVCKDSGIQDDFLLGQIYYNVAFIYFKLEKTESAMNYSYLAKEKFNKMENRSEYARLLLLLADECNKKNDLNNAIRYSKEALVEYKSINDLINIAKIENNLGQLFYEFDNVEESFIHLNKSKKIRIKLKDESVIETIKNICENYIKLKDIKNANEALEELRSNIHDGSNKVMLEYYLLKYRIDMLQGKFHQAENILLKALNFAKNMEFTEQIAQIAIFLGKFYMDTGNNIKAAAYLSEGVDMFKTLGIIDEP</sequence>
<dbReference type="GO" id="GO:0005829">
    <property type="term" value="C:cytosol"/>
    <property type="evidence" value="ECO:0007669"/>
    <property type="project" value="TreeGrafter"/>
</dbReference>
<dbReference type="Proteomes" id="UP000019482">
    <property type="component" value="Unassembled WGS sequence"/>
</dbReference>
<dbReference type="OrthoDB" id="2986817at2"/>
<keyword evidence="1 3" id="KW-0238">DNA-binding</keyword>
<evidence type="ECO:0000313" key="3">
    <source>
        <dbReference type="EMBL" id="CDL92348.1"/>
    </source>
</evidence>
<dbReference type="RefSeq" id="WP_017895172.1">
    <property type="nucleotide sequence ID" value="NZ_CBXI010000040.1"/>
</dbReference>
<dbReference type="Gene3D" id="1.25.40.10">
    <property type="entry name" value="Tetratricopeptide repeat domain"/>
    <property type="match status" value="1"/>
</dbReference>
<dbReference type="SMART" id="SM00028">
    <property type="entry name" value="TPR"/>
    <property type="match status" value="6"/>
</dbReference>
<accession>W6N6N7</accession>
<dbReference type="Gene3D" id="1.10.260.40">
    <property type="entry name" value="lambda repressor-like DNA-binding domains"/>
    <property type="match status" value="1"/>
</dbReference>